<evidence type="ECO:0000313" key="5">
    <source>
        <dbReference type="EMBL" id="HGL40070.1"/>
    </source>
</evidence>
<dbReference type="EMBL" id="DRXG01000039">
    <property type="protein sequence ID" value="HHN52078.1"/>
    <property type="molecule type" value="Genomic_DNA"/>
</dbReference>
<proteinExistence type="predicted"/>
<dbReference type="PANTHER" id="PTHR42659">
    <property type="entry name" value="XANTHINE DEHYDROGENASE SUBUNIT C-RELATED"/>
    <property type="match status" value="1"/>
</dbReference>
<evidence type="ECO:0000313" key="6">
    <source>
        <dbReference type="EMBL" id="HGN90232.1"/>
    </source>
</evidence>
<evidence type="ECO:0000313" key="7">
    <source>
        <dbReference type="EMBL" id="HHN52078.1"/>
    </source>
</evidence>
<comment type="caution">
    <text evidence="6">The sequence shown here is derived from an EMBL/GenBank/DDBJ whole genome shotgun (WGS) entry which is preliminary data.</text>
</comment>
<dbReference type="EMBL" id="DTCM01000003">
    <property type="protein sequence ID" value="HGL40070.1"/>
    <property type="molecule type" value="Genomic_DNA"/>
</dbReference>
<dbReference type="SUPFAM" id="SSF55447">
    <property type="entry name" value="CO dehydrogenase flavoprotein C-terminal domain-like"/>
    <property type="match status" value="1"/>
</dbReference>
<evidence type="ECO:0000256" key="1">
    <source>
        <dbReference type="ARBA" id="ARBA00022630"/>
    </source>
</evidence>
<dbReference type="GO" id="GO:0071949">
    <property type="term" value="F:FAD binding"/>
    <property type="evidence" value="ECO:0007669"/>
    <property type="project" value="InterPro"/>
</dbReference>
<feature type="domain" description="FAD-binding PCMH-type" evidence="4">
    <location>
        <begin position="18"/>
        <end position="190"/>
    </location>
</feature>
<evidence type="ECO:0000259" key="4">
    <source>
        <dbReference type="PROSITE" id="PS51387"/>
    </source>
</evidence>
<dbReference type="GO" id="GO:0016491">
    <property type="term" value="F:oxidoreductase activity"/>
    <property type="evidence" value="ECO:0007669"/>
    <property type="project" value="UniProtKB-KW"/>
</dbReference>
<organism evidence="6">
    <name type="scientific">Caldiarchaeum subterraneum</name>
    <dbReference type="NCBI Taxonomy" id="311458"/>
    <lineage>
        <taxon>Archaea</taxon>
        <taxon>Nitrososphaerota</taxon>
        <taxon>Candidatus Caldarchaeales</taxon>
        <taxon>Candidatus Caldarchaeaceae</taxon>
        <taxon>Candidatus Caldarchaeum</taxon>
    </lineage>
</organism>
<dbReference type="EMBL" id="DTAD01000034">
    <property type="protein sequence ID" value="HGN90232.1"/>
    <property type="molecule type" value="Genomic_DNA"/>
</dbReference>
<keyword evidence="2" id="KW-0274">FAD</keyword>
<dbReference type="InterPro" id="IPR036318">
    <property type="entry name" value="FAD-bd_PCMH-like_sf"/>
</dbReference>
<dbReference type="Gene3D" id="3.30.390.50">
    <property type="entry name" value="CO dehydrogenase flavoprotein, C-terminal domain"/>
    <property type="match status" value="1"/>
</dbReference>
<dbReference type="Pfam" id="PF03450">
    <property type="entry name" value="CO_deh_flav_C"/>
    <property type="match status" value="1"/>
</dbReference>
<dbReference type="Pfam" id="PF00941">
    <property type="entry name" value="FAD_binding_5"/>
    <property type="match status" value="1"/>
</dbReference>
<dbReference type="InterPro" id="IPR002346">
    <property type="entry name" value="Mopterin_DH_FAD-bd"/>
</dbReference>
<reference evidence="6" key="1">
    <citation type="journal article" date="2020" name="mSystems">
        <title>Genome- and Community-Level Interaction Insights into Carbon Utilization and Element Cycling Functions of Hydrothermarchaeota in Hydrothermal Sediment.</title>
        <authorList>
            <person name="Zhou Z."/>
            <person name="Liu Y."/>
            <person name="Xu W."/>
            <person name="Pan J."/>
            <person name="Luo Z.H."/>
            <person name="Li M."/>
        </authorList>
    </citation>
    <scope>NUCLEOTIDE SEQUENCE [LARGE SCALE GENOMIC DNA]</scope>
    <source>
        <strain evidence="7">SpSt-1073</strain>
        <strain evidence="6">SpSt-613</strain>
        <strain evidence="5">SpSt-669</strain>
    </source>
</reference>
<gene>
    <name evidence="7" type="ORF">ENM30_02065</name>
    <name evidence="6" type="ORF">ENT82_03765</name>
    <name evidence="5" type="ORF">ENU43_00135</name>
</gene>
<dbReference type="AlphaFoldDB" id="A0A7C4I7T3"/>
<dbReference type="Gene3D" id="3.30.465.10">
    <property type="match status" value="1"/>
</dbReference>
<dbReference type="InterPro" id="IPR051312">
    <property type="entry name" value="Diverse_Substr_Oxidored"/>
</dbReference>
<dbReference type="SMART" id="SM01092">
    <property type="entry name" value="CO_deh_flav_C"/>
    <property type="match status" value="1"/>
</dbReference>
<dbReference type="PROSITE" id="PS51387">
    <property type="entry name" value="FAD_PCMH"/>
    <property type="match status" value="1"/>
</dbReference>
<dbReference type="InterPro" id="IPR016169">
    <property type="entry name" value="FAD-bd_PCMH_sub2"/>
</dbReference>
<keyword evidence="1" id="KW-0285">Flavoprotein</keyword>
<protein>
    <recommendedName>
        <fullName evidence="4">FAD-binding PCMH-type domain-containing protein</fullName>
    </recommendedName>
</protein>
<dbReference type="InterPro" id="IPR016166">
    <property type="entry name" value="FAD-bd_PCMH"/>
</dbReference>
<dbReference type="SUPFAM" id="SSF56176">
    <property type="entry name" value="FAD-binding/transporter-associated domain-like"/>
    <property type="match status" value="1"/>
</dbReference>
<evidence type="ECO:0000256" key="3">
    <source>
        <dbReference type="ARBA" id="ARBA00023002"/>
    </source>
</evidence>
<keyword evidence="3" id="KW-0560">Oxidoreductase</keyword>
<name>A0A7C4I7T3_CALS0</name>
<sequence length="295" mass="31899">MKNMITLILVFFGLVTALKEINESFLMPESVNKALQLKKLYRDSALVVSGGTASVQLVTKMLISPAAIISLENLPLNYVKKKGNMIEIGATTTAAEILESDGVPNCLLEAAKGIHGLALKQNATIGGNIFTPAPGGDMATALLSLDAQLIMSSSRGRRIVPLTKFYKGPLTYNIRSDELLIAIRIGKPPKHSMFMKQSIYKYGGQTLASVSVALDSVDKVKRVGVAVGGLTPHPYRASRVEKMLLGQKISEELIETTAQNVAEEASDTGLVSKEYLRHLAGVLYKRILTRLTSSR</sequence>
<dbReference type="PANTHER" id="PTHR42659:SF2">
    <property type="entry name" value="XANTHINE DEHYDROGENASE SUBUNIT C-RELATED"/>
    <property type="match status" value="1"/>
</dbReference>
<evidence type="ECO:0000256" key="2">
    <source>
        <dbReference type="ARBA" id="ARBA00022827"/>
    </source>
</evidence>
<dbReference type="InterPro" id="IPR036683">
    <property type="entry name" value="CO_DH_flav_C_dom_sf"/>
</dbReference>
<accession>A0A7C4I7T3</accession>
<dbReference type="InterPro" id="IPR005107">
    <property type="entry name" value="CO_DH_flav_C"/>
</dbReference>